<reference evidence="1 2" key="1">
    <citation type="submission" date="2021-06" db="EMBL/GenBank/DDBJ databases">
        <title>Caerostris darwini draft genome.</title>
        <authorList>
            <person name="Kono N."/>
            <person name="Arakawa K."/>
        </authorList>
    </citation>
    <scope>NUCLEOTIDE SEQUENCE [LARGE SCALE GENOMIC DNA]</scope>
</reference>
<keyword evidence="1" id="KW-0695">RNA-directed DNA polymerase</keyword>
<gene>
    <name evidence="1" type="primary">AVEN_44784_1</name>
    <name evidence="1" type="ORF">CDAR_424651</name>
</gene>
<evidence type="ECO:0000313" key="1">
    <source>
        <dbReference type="EMBL" id="GIY67405.1"/>
    </source>
</evidence>
<proteinExistence type="predicted"/>
<keyword evidence="2" id="KW-1185">Reference proteome</keyword>
<dbReference type="EMBL" id="BPLQ01012728">
    <property type="protein sequence ID" value="GIY67405.1"/>
    <property type="molecule type" value="Genomic_DNA"/>
</dbReference>
<keyword evidence="1" id="KW-0548">Nucleotidyltransferase</keyword>
<comment type="caution">
    <text evidence="1">The sequence shown here is derived from an EMBL/GenBank/DDBJ whole genome shotgun (WGS) entry which is preliminary data.</text>
</comment>
<accession>A0AAV4VAW7</accession>
<evidence type="ECO:0000313" key="2">
    <source>
        <dbReference type="Proteomes" id="UP001054837"/>
    </source>
</evidence>
<organism evidence="1 2">
    <name type="scientific">Caerostris darwini</name>
    <dbReference type="NCBI Taxonomy" id="1538125"/>
    <lineage>
        <taxon>Eukaryota</taxon>
        <taxon>Metazoa</taxon>
        <taxon>Ecdysozoa</taxon>
        <taxon>Arthropoda</taxon>
        <taxon>Chelicerata</taxon>
        <taxon>Arachnida</taxon>
        <taxon>Araneae</taxon>
        <taxon>Araneomorphae</taxon>
        <taxon>Entelegynae</taxon>
        <taxon>Araneoidea</taxon>
        <taxon>Araneidae</taxon>
        <taxon>Caerostris</taxon>
    </lineage>
</organism>
<dbReference type="GO" id="GO:0003964">
    <property type="term" value="F:RNA-directed DNA polymerase activity"/>
    <property type="evidence" value="ECO:0007669"/>
    <property type="project" value="UniProtKB-KW"/>
</dbReference>
<dbReference type="AlphaFoldDB" id="A0AAV4VAW7"/>
<keyword evidence="1" id="KW-0808">Transferase</keyword>
<dbReference type="Proteomes" id="UP001054837">
    <property type="component" value="Unassembled WGS sequence"/>
</dbReference>
<sequence>MIRCILYKYAPDSAEEAQLVLPSQERENILKLNQDSPMSGDTHDSWSEKLPSIRFALNSSKSDTTEHTVAYLQFGRELRTIDDVIHDVVCHDSQLMM</sequence>
<name>A0AAV4VAW7_9ARAC</name>
<protein>
    <submittedName>
        <fullName evidence="1">Reverse transcriptase</fullName>
    </submittedName>
</protein>